<dbReference type="PROSITE" id="PS51257">
    <property type="entry name" value="PROKAR_LIPOPROTEIN"/>
    <property type="match status" value="1"/>
</dbReference>
<evidence type="ECO:0000313" key="1">
    <source>
        <dbReference type="EMBL" id="ETV73716.1"/>
    </source>
</evidence>
<name>W4G364_APHAT</name>
<dbReference type="RefSeq" id="XP_009836652.1">
    <property type="nucleotide sequence ID" value="XM_009838350.1"/>
</dbReference>
<sequence length="238" mass="26879">MGVLNKLMNLTSLWSQGCLALNSHRLLLQQVLHQSLRVCEFSLKRLYKRHEFAQGGLDVAVLAFGNWQYRCHRRSRCIAALDASAALDGLELVRLTAHKVPVAELKHDLVLEVVLGFAEPVRVELSGKAFKLDGFEKLGQNRLLQQVAVEHGKRRAVLRPRGNCFRALLQHHVQLLQVLGRAFGKVEVLKRRRRQLFLVGTAPRCGDGLHVQERRVVVVHRVFAAGAARRVLEDAFVQ</sequence>
<reference evidence="1" key="1">
    <citation type="submission" date="2013-12" db="EMBL/GenBank/DDBJ databases">
        <title>The Genome Sequence of Aphanomyces astaci APO3.</title>
        <authorList>
            <consortium name="The Broad Institute Genomics Platform"/>
            <person name="Russ C."/>
            <person name="Tyler B."/>
            <person name="van West P."/>
            <person name="Dieguez-Uribeondo J."/>
            <person name="Young S.K."/>
            <person name="Zeng Q."/>
            <person name="Gargeya S."/>
            <person name="Fitzgerald M."/>
            <person name="Abouelleil A."/>
            <person name="Alvarado L."/>
            <person name="Chapman S.B."/>
            <person name="Gainer-Dewar J."/>
            <person name="Goldberg J."/>
            <person name="Griggs A."/>
            <person name="Gujja S."/>
            <person name="Hansen M."/>
            <person name="Howarth C."/>
            <person name="Imamovic A."/>
            <person name="Ireland A."/>
            <person name="Larimer J."/>
            <person name="McCowan C."/>
            <person name="Murphy C."/>
            <person name="Pearson M."/>
            <person name="Poon T.W."/>
            <person name="Priest M."/>
            <person name="Roberts A."/>
            <person name="Saif S."/>
            <person name="Shea T."/>
            <person name="Sykes S."/>
            <person name="Wortman J."/>
            <person name="Nusbaum C."/>
            <person name="Birren B."/>
        </authorList>
    </citation>
    <scope>NUCLEOTIDE SEQUENCE [LARGE SCALE GENOMIC DNA]</scope>
    <source>
        <strain evidence="1">APO3</strain>
    </source>
</reference>
<protein>
    <submittedName>
        <fullName evidence="1">Uncharacterized protein</fullName>
    </submittedName>
</protein>
<dbReference type="AlphaFoldDB" id="W4G364"/>
<dbReference type="EMBL" id="KI913147">
    <property type="protein sequence ID" value="ETV73716.1"/>
    <property type="molecule type" value="Genomic_DNA"/>
</dbReference>
<dbReference type="GeneID" id="20813427"/>
<accession>W4G364</accession>
<dbReference type="VEuPathDB" id="FungiDB:H257_11431"/>
<organism evidence="1">
    <name type="scientific">Aphanomyces astaci</name>
    <name type="common">Crayfish plague agent</name>
    <dbReference type="NCBI Taxonomy" id="112090"/>
    <lineage>
        <taxon>Eukaryota</taxon>
        <taxon>Sar</taxon>
        <taxon>Stramenopiles</taxon>
        <taxon>Oomycota</taxon>
        <taxon>Saprolegniomycetes</taxon>
        <taxon>Saprolegniales</taxon>
        <taxon>Verrucalvaceae</taxon>
        <taxon>Aphanomyces</taxon>
    </lineage>
</organism>
<gene>
    <name evidence="1" type="ORF">H257_11431</name>
</gene>
<proteinExistence type="predicted"/>